<dbReference type="RefSeq" id="XP_006673407.1">
    <property type="nucleotide sequence ID" value="XM_006673344.1"/>
</dbReference>
<dbReference type="HOGENOM" id="CLU_640904_0_0_1"/>
<dbReference type="KEGG" id="cmt:CCM_08206"/>
<dbReference type="Proteomes" id="UP000001610">
    <property type="component" value="Unassembled WGS sequence"/>
</dbReference>
<dbReference type="GeneID" id="18170214"/>
<dbReference type="InParanoid" id="G3JND3"/>
<dbReference type="AlphaFoldDB" id="G3JND3"/>
<dbReference type="EMBL" id="JH126404">
    <property type="protein sequence ID" value="EGX89952.1"/>
    <property type="molecule type" value="Genomic_DNA"/>
</dbReference>
<dbReference type="Pfam" id="PF01636">
    <property type="entry name" value="APH"/>
    <property type="match status" value="1"/>
</dbReference>
<proteinExistence type="predicted"/>
<evidence type="ECO:0000313" key="3">
    <source>
        <dbReference type="Proteomes" id="UP000001610"/>
    </source>
</evidence>
<evidence type="ECO:0000313" key="2">
    <source>
        <dbReference type="EMBL" id="EGX89952.1"/>
    </source>
</evidence>
<dbReference type="eggNOG" id="ENOG502SQ84">
    <property type="taxonomic scope" value="Eukaryota"/>
</dbReference>
<feature type="domain" description="Aminoglycoside phosphotransferase" evidence="1">
    <location>
        <begin position="248"/>
        <end position="315"/>
    </location>
</feature>
<dbReference type="InterPro" id="IPR051678">
    <property type="entry name" value="AGP_Transferase"/>
</dbReference>
<dbReference type="VEuPathDB" id="FungiDB:CCM_08206"/>
<protein>
    <submittedName>
        <fullName evidence="2">Protein kinase-like domain</fullName>
    </submittedName>
</protein>
<name>G3JND3_CORMM</name>
<sequence>MSRPQTPPHEPRYNVHVAPTTISQLIRTAFPNIELVSSFELTSHKGYNNRLYLLTVRRRGGPSCVFRDTNAAERELVLKANGRFFLADKVQNEVGCLQVLGQYCPAIPTPVVFAWSEEGHDVCLASPAGSETKNVALAIPDGEKQHGGWILMSRLPGAPLSVCDLDEVSRLDIMRQLAGVTASWRTDIPAQMFIGNVQFHQPVHASEPDFVIVKNSGPRPQNLVVRGMLVDELRITTPITSVTEQYTQPSRFVFPHYDLSPRNILVGGSPPQISGIVDFEFAGFFPPVEEFLNDAVGNEGDWPDHLYAAYLAELEARGVATPAAGIGAAEWETARCLERVADNVAPWWLPGKYTGSALEEQFAKSAAELRENMRKLS</sequence>
<dbReference type="GO" id="GO:0016301">
    <property type="term" value="F:kinase activity"/>
    <property type="evidence" value="ECO:0007669"/>
    <property type="project" value="UniProtKB-KW"/>
</dbReference>
<gene>
    <name evidence="2" type="ORF">CCM_08206</name>
</gene>
<reference evidence="2 3" key="1">
    <citation type="journal article" date="2011" name="Genome Biol.">
        <title>Genome sequence of the insect pathogenic fungus Cordyceps militaris, a valued traditional Chinese medicine.</title>
        <authorList>
            <person name="Zheng P."/>
            <person name="Xia Y."/>
            <person name="Xiao G."/>
            <person name="Xiong C."/>
            <person name="Hu X."/>
            <person name="Zhang S."/>
            <person name="Zheng H."/>
            <person name="Huang Y."/>
            <person name="Zhou Y."/>
            <person name="Wang S."/>
            <person name="Zhao G.P."/>
            <person name="Liu X."/>
            <person name="St Leger R.J."/>
            <person name="Wang C."/>
        </authorList>
    </citation>
    <scope>NUCLEOTIDE SEQUENCE [LARGE SCALE GENOMIC DNA]</scope>
    <source>
        <strain evidence="2 3">CM01</strain>
    </source>
</reference>
<accession>G3JND3</accession>
<dbReference type="Gene3D" id="3.90.1200.10">
    <property type="match status" value="1"/>
</dbReference>
<keyword evidence="2" id="KW-0418">Kinase</keyword>
<keyword evidence="2" id="KW-0808">Transferase</keyword>
<evidence type="ECO:0000259" key="1">
    <source>
        <dbReference type="Pfam" id="PF01636"/>
    </source>
</evidence>
<dbReference type="OMA" id="DNIAPWW"/>
<dbReference type="OrthoDB" id="2906425at2759"/>
<keyword evidence="3" id="KW-1185">Reference proteome</keyword>
<dbReference type="InterPro" id="IPR011009">
    <property type="entry name" value="Kinase-like_dom_sf"/>
</dbReference>
<dbReference type="PANTHER" id="PTHR21310:SF15">
    <property type="entry name" value="AMINOGLYCOSIDE PHOSPHOTRANSFERASE DOMAIN-CONTAINING PROTEIN"/>
    <property type="match status" value="1"/>
</dbReference>
<dbReference type="InterPro" id="IPR002575">
    <property type="entry name" value="Aminoglycoside_PTrfase"/>
</dbReference>
<dbReference type="PANTHER" id="PTHR21310">
    <property type="entry name" value="AMINOGLYCOSIDE PHOSPHOTRANSFERASE-RELATED-RELATED"/>
    <property type="match status" value="1"/>
</dbReference>
<organism evidence="2 3">
    <name type="scientific">Cordyceps militaris (strain CM01)</name>
    <name type="common">Caterpillar fungus</name>
    <dbReference type="NCBI Taxonomy" id="983644"/>
    <lineage>
        <taxon>Eukaryota</taxon>
        <taxon>Fungi</taxon>
        <taxon>Dikarya</taxon>
        <taxon>Ascomycota</taxon>
        <taxon>Pezizomycotina</taxon>
        <taxon>Sordariomycetes</taxon>
        <taxon>Hypocreomycetidae</taxon>
        <taxon>Hypocreales</taxon>
        <taxon>Cordycipitaceae</taxon>
        <taxon>Cordyceps</taxon>
    </lineage>
</organism>
<dbReference type="SUPFAM" id="SSF56112">
    <property type="entry name" value="Protein kinase-like (PK-like)"/>
    <property type="match status" value="1"/>
</dbReference>